<keyword evidence="2" id="KW-0805">Transcription regulation</keyword>
<keyword evidence="5" id="KW-0804">Transcription</keyword>
<dbReference type="InterPro" id="IPR039425">
    <property type="entry name" value="RNA_pol_sigma-70-like"/>
</dbReference>
<evidence type="ECO:0000256" key="5">
    <source>
        <dbReference type="ARBA" id="ARBA00023163"/>
    </source>
</evidence>
<dbReference type="InterPro" id="IPR013325">
    <property type="entry name" value="RNA_pol_sigma_r2"/>
</dbReference>
<dbReference type="Pfam" id="PF04542">
    <property type="entry name" value="Sigma70_r2"/>
    <property type="match status" value="1"/>
</dbReference>
<dbReference type="Gene3D" id="1.10.10.10">
    <property type="entry name" value="Winged helix-like DNA-binding domain superfamily/Winged helix DNA-binding domain"/>
    <property type="match status" value="1"/>
</dbReference>
<dbReference type="InterPro" id="IPR007627">
    <property type="entry name" value="RNA_pol_sigma70_r2"/>
</dbReference>
<evidence type="ECO:0000313" key="8">
    <source>
        <dbReference type="EMBL" id="RJK96510.1"/>
    </source>
</evidence>
<dbReference type="Proteomes" id="UP000265614">
    <property type="component" value="Unassembled WGS sequence"/>
</dbReference>
<protein>
    <submittedName>
        <fullName evidence="8">Sigma-70 family RNA polymerase sigma factor</fullName>
    </submittedName>
</protein>
<feature type="domain" description="RNA polymerase sigma-70 region 2" evidence="7">
    <location>
        <begin position="19"/>
        <end position="86"/>
    </location>
</feature>
<evidence type="ECO:0000256" key="6">
    <source>
        <dbReference type="SAM" id="MobiDB-lite"/>
    </source>
</evidence>
<comment type="caution">
    <text evidence="8">The sequence shown here is derived from an EMBL/GenBank/DDBJ whole genome shotgun (WGS) entry which is preliminary data.</text>
</comment>
<evidence type="ECO:0000256" key="4">
    <source>
        <dbReference type="ARBA" id="ARBA00023125"/>
    </source>
</evidence>
<keyword evidence="3" id="KW-0731">Sigma factor</keyword>
<dbReference type="GO" id="GO:0003677">
    <property type="term" value="F:DNA binding"/>
    <property type="evidence" value="ECO:0007669"/>
    <property type="project" value="UniProtKB-KW"/>
</dbReference>
<evidence type="ECO:0000256" key="1">
    <source>
        <dbReference type="ARBA" id="ARBA00010641"/>
    </source>
</evidence>
<dbReference type="SUPFAM" id="SSF88946">
    <property type="entry name" value="Sigma2 domain of RNA polymerase sigma factors"/>
    <property type="match status" value="1"/>
</dbReference>
<reference evidence="8 9" key="1">
    <citation type="submission" date="2018-09" db="EMBL/GenBank/DDBJ databases">
        <title>YIM 75000 draft genome.</title>
        <authorList>
            <person name="Tang S."/>
            <person name="Feng Y."/>
        </authorList>
    </citation>
    <scope>NUCLEOTIDE SEQUENCE [LARGE SCALE GENOMIC DNA]</scope>
    <source>
        <strain evidence="8 9">YIM 75000</strain>
    </source>
</reference>
<name>A0A3A3ZKT8_9ACTN</name>
<dbReference type="Gene3D" id="1.10.1740.10">
    <property type="match status" value="1"/>
</dbReference>
<dbReference type="NCBIfam" id="TIGR02937">
    <property type="entry name" value="sigma70-ECF"/>
    <property type="match status" value="1"/>
</dbReference>
<feature type="region of interest" description="Disordered" evidence="6">
    <location>
        <begin position="86"/>
        <end position="108"/>
    </location>
</feature>
<evidence type="ECO:0000259" key="7">
    <source>
        <dbReference type="Pfam" id="PF04542"/>
    </source>
</evidence>
<dbReference type="GO" id="GO:0006352">
    <property type="term" value="P:DNA-templated transcription initiation"/>
    <property type="evidence" value="ECO:0007669"/>
    <property type="project" value="InterPro"/>
</dbReference>
<gene>
    <name evidence="8" type="ORF">D5H78_08385</name>
</gene>
<dbReference type="EMBL" id="QZEZ01000003">
    <property type="protein sequence ID" value="RJK96510.1"/>
    <property type="molecule type" value="Genomic_DNA"/>
</dbReference>
<evidence type="ECO:0000256" key="2">
    <source>
        <dbReference type="ARBA" id="ARBA00023015"/>
    </source>
</evidence>
<accession>A0A3A3ZKT8</accession>
<dbReference type="InterPro" id="IPR014284">
    <property type="entry name" value="RNA_pol_sigma-70_dom"/>
</dbReference>
<dbReference type="PANTHER" id="PTHR43133:SF8">
    <property type="entry name" value="RNA POLYMERASE SIGMA FACTOR HI_1459-RELATED"/>
    <property type="match status" value="1"/>
</dbReference>
<dbReference type="AlphaFoldDB" id="A0A3A3ZKT8"/>
<dbReference type="InterPro" id="IPR013324">
    <property type="entry name" value="RNA_pol_sigma_r3/r4-like"/>
</dbReference>
<keyword evidence="4" id="KW-0238">DNA-binding</keyword>
<sequence>MRGLVERAARGEQESWDALVERFAPLVWSVARGYRLGQADASDVSQTVWLRLVEHLRDLREPQALPGWLATTTRHECLRVLRRAGREVPDDDPAGGVAERPSGEPGPEALAVRGERDVLVWQALQTLSDRCHLLLRTLACSPEASYAEVSAALEMPIGSIGPTRSRCLAHLRKALAGVGVTGPD</sequence>
<keyword evidence="9" id="KW-1185">Reference proteome</keyword>
<dbReference type="PANTHER" id="PTHR43133">
    <property type="entry name" value="RNA POLYMERASE ECF-TYPE SIGMA FACTO"/>
    <property type="match status" value="1"/>
</dbReference>
<evidence type="ECO:0000256" key="3">
    <source>
        <dbReference type="ARBA" id="ARBA00023082"/>
    </source>
</evidence>
<evidence type="ECO:0000313" key="9">
    <source>
        <dbReference type="Proteomes" id="UP000265614"/>
    </source>
</evidence>
<dbReference type="GO" id="GO:0016987">
    <property type="term" value="F:sigma factor activity"/>
    <property type="evidence" value="ECO:0007669"/>
    <property type="project" value="UniProtKB-KW"/>
</dbReference>
<proteinExistence type="inferred from homology"/>
<organism evidence="8 9">
    <name type="scientific">Vallicoccus soli</name>
    <dbReference type="NCBI Taxonomy" id="2339232"/>
    <lineage>
        <taxon>Bacteria</taxon>
        <taxon>Bacillati</taxon>
        <taxon>Actinomycetota</taxon>
        <taxon>Actinomycetes</taxon>
        <taxon>Motilibacterales</taxon>
        <taxon>Vallicoccaceae</taxon>
        <taxon>Vallicoccus</taxon>
    </lineage>
</organism>
<dbReference type="SUPFAM" id="SSF88659">
    <property type="entry name" value="Sigma3 and sigma4 domains of RNA polymerase sigma factors"/>
    <property type="match status" value="1"/>
</dbReference>
<dbReference type="OrthoDB" id="265863at2"/>
<comment type="similarity">
    <text evidence="1">Belongs to the sigma-70 factor family. ECF subfamily.</text>
</comment>
<dbReference type="InterPro" id="IPR036388">
    <property type="entry name" value="WH-like_DNA-bd_sf"/>
</dbReference>